<evidence type="ECO:0000256" key="3">
    <source>
        <dbReference type="PROSITE-ProRule" id="PRU00169"/>
    </source>
</evidence>
<evidence type="ECO:0000259" key="4">
    <source>
        <dbReference type="PROSITE" id="PS50110"/>
    </source>
</evidence>
<dbReference type="Pfam" id="PF01627">
    <property type="entry name" value="Hpt"/>
    <property type="match status" value="1"/>
</dbReference>
<dbReference type="AlphaFoldDB" id="A0A1H4RXV1"/>
<dbReference type="InterPro" id="IPR008207">
    <property type="entry name" value="Sig_transdc_His_kin_Hpt_dom"/>
</dbReference>
<dbReference type="GO" id="GO:0004672">
    <property type="term" value="F:protein kinase activity"/>
    <property type="evidence" value="ECO:0007669"/>
    <property type="project" value="UniProtKB-ARBA"/>
</dbReference>
<dbReference type="PANTHER" id="PTHR44591">
    <property type="entry name" value="STRESS RESPONSE REGULATOR PROTEIN 1"/>
    <property type="match status" value="1"/>
</dbReference>
<dbReference type="OrthoDB" id="119465at2"/>
<feature type="modified residue" description="Phosphohistidine" evidence="2">
    <location>
        <position position="193"/>
    </location>
</feature>
<dbReference type="PANTHER" id="PTHR44591:SF3">
    <property type="entry name" value="RESPONSE REGULATORY DOMAIN-CONTAINING PROTEIN"/>
    <property type="match status" value="1"/>
</dbReference>
<dbReference type="PROSITE" id="PS50110">
    <property type="entry name" value="RESPONSE_REGULATORY"/>
    <property type="match status" value="1"/>
</dbReference>
<gene>
    <name evidence="6" type="ORF">SAMN05443244_3278</name>
</gene>
<dbReference type="RefSeq" id="WP_074655074.1">
    <property type="nucleotide sequence ID" value="NZ_FNSD01000001.1"/>
</dbReference>
<dbReference type="Proteomes" id="UP000182409">
    <property type="component" value="Unassembled WGS sequence"/>
</dbReference>
<dbReference type="CDD" id="cd00088">
    <property type="entry name" value="HPT"/>
    <property type="match status" value="1"/>
</dbReference>
<protein>
    <submittedName>
        <fullName evidence="6">Hpt domain-containing protein</fullName>
    </submittedName>
</protein>
<dbReference type="Pfam" id="PF00072">
    <property type="entry name" value="Response_reg"/>
    <property type="match status" value="1"/>
</dbReference>
<evidence type="ECO:0000256" key="1">
    <source>
        <dbReference type="ARBA" id="ARBA00022553"/>
    </source>
</evidence>
<dbReference type="SUPFAM" id="SSF47226">
    <property type="entry name" value="Histidine-containing phosphotransfer domain, HPT domain"/>
    <property type="match status" value="1"/>
</dbReference>
<feature type="modified residue" description="4-aspartylphosphate" evidence="3">
    <location>
        <position position="57"/>
    </location>
</feature>
<dbReference type="Gene3D" id="3.40.50.2300">
    <property type="match status" value="1"/>
</dbReference>
<dbReference type="PROSITE" id="PS50894">
    <property type="entry name" value="HPT"/>
    <property type="match status" value="1"/>
</dbReference>
<keyword evidence="1 3" id="KW-0597">Phosphoprotein</keyword>
<dbReference type="InterPro" id="IPR036641">
    <property type="entry name" value="HPT_dom_sf"/>
</dbReference>
<evidence type="ECO:0000313" key="6">
    <source>
        <dbReference type="EMBL" id="SEC36401.1"/>
    </source>
</evidence>
<proteinExistence type="predicted"/>
<evidence type="ECO:0000256" key="2">
    <source>
        <dbReference type="PROSITE-ProRule" id="PRU00110"/>
    </source>
</evidence>
<dbReference type="InterPro" id="IPR011006">
    <property type="entry name" value="CheY-like_superfamily"/>
</dbReference>
<accession>A0A1H4RXV1</accession>
<reference evidence="6 7" key="1">
    <citation type="submission" date="2016-10" db="EMBL/GenBank/DDBJ databases">
        <authorList>
            <person name="de Groot N.N."/>
        </authorList>
    </citation>
    <scope>NUCLEOTIDE SEQUENCE [LARGE SCALE GENOMIC DNA]</scope>
    <source>
        <strain evidence="6 7">AB35.6</strain>
    </source>
</reference>
<evidence type="ECO:0000259" key="5">
    <source>
        <dbReference type="PROSITE" id="PS50894"/>
    </source>
</evidence>
<feature type="domain" description="HPt" evidence="5">
    <location>
        <begin position="154"/>
        <end position="247"/>
    </location>
</feature>
<dbReference type="SMART" id="SM00448">
    <property type="entry name" value="REC"/>
    <property type="match status" value="1"/>
</dbReference>
<dbReference type="GO" id="GO:0000160">
    <property type="term" value="P:phosphorelay signal transduction system"/>
    <property type="evidence" value="ECO:0007669"/>
    <property type="project" value="InterPro"/>
</dbReference>
<dbReference type="Gene3D" id="1.20.120.160">
    <property type="entry name" value="HPT domain"/>
    <property type="match status" value="1"/>
</dbReference>
<name>A0A1H4RXV1_9BACT</name>
<dbReference type="InterPro" id="IPR001789">
    <property type="entry name" value="Sig_transdc_resp-reg_receiver"/>
</dbReference>
<dbReference type="EMBL" id="FNSD01000001">
    <property type="protein sequence ID" value="SEC36401.1"/>
    <property type="molecule type" value="Genomic_DNA"/>
</dbReference>
<sequence>MRDGRSLLLIDDDETTRDLLSLMLGSEGWDVGTAASGDEALRNLSDTNAPPDVILSDLHMPGLCGSPMATAVRNSLSRQASQPLLIAMTATDRIGLPAGFDALLIKPFTPNDLRECCDALWKGKAPFVPKSVEAEPAEPSIAPAIFDRMKVAMPVAQLRNLYDFALSDAESRIIRMSAATANGDDAAYRREAHALKGSCGMVGAARLRTLAAKAEDEGLPASTVIQLNPLLDFHAELTAIRHMLESLLPSAS</sequence>
<organism evidence="6 7">
    <name type="scientific">Terriglobus roseus</name>
    <dbReference type="NCBI Taxonomy" id="392734"/>
    <lineage>
        <taxon>Bacteria</taxon>
        <taxon>Pseudomonadati</taxon>
        <taxon>Acidobacteriota</taxon>
        <taxon>Terriglobia</taxon>
        <taxon>Terriglobales</taxon>
        <taxon>Acidobacteriaceae</taxon>
        <taxon>Terriglobus</taxon>
    </lineage>
</organism>
<dbReference type="SUPFAM" id="SSF52172">
    <property type="entry name" value="CheY-like"/>
    <property type="match status" value="1"/>
</dbReference>
<evidence type="ECO:0000313" key="7">
    <source>
        <dbReference type="Proteomes" id="UP000182409"/>
    </source>
</evidence>
<dbReference type="InterPro" id="IPR050595">
    <property type="entry name" value="Bact_response_regulator"/>
</dbReference>
<feature type="domain" description="Response regulatory" evidence="4">
    <location>
        <begin position="6"/>
        <end position="121"/>
    </location>
</feature>